<reference evidence="2" key="1">
    <citation type="journal article" date="2011" name="MBio">
        <title>Novel metabolic attributes of the genus Cyanothece, comprising a group of unicellular nitrogen-fixing Cyanobacteria.</title>
        <authorList>
            <person name="Bandyopadhyay A."/>
            <person name="Elvitigala T."/>
            <person name="Welsh E."/>
            <person name="Stockel J."/>
            <person name="Liberton M."/>
            <person name="Min H."/>
            <person name="Sherman L.A."/>
            <person name="Pakrasi H.B."/>
        </authorList>
    </citation>
    <scope>NUCLEOTIDE SEQUENCE [LARGE SCALE GENOMIC DNA]</scope>
    <source>
        <strain evidence="2">PCC 7822</strain>
    </source>
</reference>
<dbReference type="EMBL" id="CP002198">
    <property type="protein sequence ID" value="ADN16501.1"/>
    <property type="molecule type" value="Genomic_DNA"/>
</dbReference>
<protein>
    <submittedName>
        <fullName evidence="1">Uncharacterized protein</fullName>
    </submittedName>
</protein>
<dbReference type="KEGG" id="cyj:Cyan7822_4593"/>
<gene>
    <name evidence="1" type="ordered locus">Cyan7822_4593</name>
</gene>
<dbReference type="AlphaFoldDB" id="E0UDR6"/>
<dbReference type="HOGENOM" id="CLU_688345_0_0_3"/>
<dbReference type="RefSeq" id="WP_013324543.1">
    <property type="nucleotide sequence ID" value="NC_014501.1"/>
</dbReference>
<dbReference type="STRING" id="497965.Cyan7822_4593"/>
<accession>E0UDR6</accession>
<dbReference type="eggNOG" id="COG2217">
    <property type="taxonomic scope" value="Bacteria"/>
</dbReference>
<evidence type="ECO:0000313" key="1">
    <source>
        <dbReference type="EMBL" id="ADN16501.1"/>
    </source>
</evidence>
<organism evidence="1 2">
    <name type="scientific">Gloeothece verrucosa (strain PCC 7822)</name>
    <name type="common">Cyanothece sp. (strain PCC 7822)</name>
    <dbReference type="NCBI Taxonomy" id="497965"/>
    <lineage>
        <taxon>Bacteria</taxon>
        <taxon>Bacillati</taxon>
        <taxon>Cyanobacteriota</taxon>
        <taxon>Cyanophyceae</taxon>
        <taxon>Oscillatoriophycideae</taxon>
        <taxon>Chroococcales</taxon>
        <taxon>Aphanothecaceae</taxon>
        <taxon>Gloeothece</taxon>
        <taxon>Gloeothece verrucosa</taxon>
    </lineage>
</organism>
<sequence length="365" mass="40990">MQDQIAKLDYQVIHAIAGRIRLKYPRLKIDSGYREQLQQSIKSLNAVRDVRISPATASIIVSYDPHSFNQKTIETELAKCLQQGGNSSVCLACALESPELVETEDKKLETANSLISQSNDSVIEPYSPVIEELEKEVTDVLKTSSGLQIPPECLSNIDQFPINIDQQGEIFEIGIPAFCFLQPLNTELKKIADENEKKSELQIINLDLEPSFQEGGLLINGTAKGKFRQYLFINPFTGKKYYTPWISLTAVGIAALSTSVIDETLKVQLTELKITGQRGKWYKKLVEFGFEHFFKAQLVSKINEFLAEINGAKIQQLFFQIKGDERLRANHQALGLNAEKIDALLSLVQVNARIAPDYLWLSVQL</sequence>
<dbReference type="OrthoDB" id="517793at2"/>
<name>E0UDR6_GLOV7</name>
<dbReference type="Proteomes" id="UP000008206">
    <property type="component" value="Chromosome"/>
</dbReference>
<proteinExistence type="predicted"/>
<dbReference type="Pfam" id="PF19991">
    <property type="entry name" value="HMA_2"/>
    <property type="match status" value="1"/>
</dbReference>
<keyword evidence="2" id="KW-1185">Reference proteome</keyword>
<evidence type="ECO:0000313" key="2">
    <source>
        <dbReference type="Proteomes" id="UP000008206"/>
    </source>
</evidence>